<keyword evidence="8" id="KW-1185">Reference proteome</keyword>
<evidence type="ECO:0000256" key="3">
    <source>
        <dbReference type="ARBA" id="ARBA00022982"/>
    </source>
</evidence>
<dbReference type="SUPFAM" id="SSF52218">
    <property type="entry name" value="Flavoproteins"/>
    <property type="match status" value="1"/>
</dbReference>
<comment type="caution">
    <text evidence="7">The sequence shown here is derived from an EMBL/GenBank/DDBJ whole genome shotgun (WGS) entry which is preliminary data.</text>
</comment>
<evidence type="ECO:0000313" key="8">
    <source>
        <dbReference type="Proteomes" id="UP000231501"/>
    </source>
</evidence>
<dbReference type="PROSITE" id="PS50902">
    <property type="entry name" value="FLAVODOXIN_LIKE"/>
    <property type="match status" value="1"/>
</dbReference>
<dbReference type="InterPro" id="IPR001433">
    <property type="entry name" value="OxRdtase_FAD/NAD-bd"/>
</dbReference>
<gene>
    <name evidence="7" type="ORF">CS062_06600</name>
</gene>
<name>A0A2G9CC12_9BURK</name>
<dbReference type="PANTHER" id="PTHR19384">
    <property type="entry name" value="NITRIC OXIDE SYNTHASE-RELATED"/>
    <property type="match status" value="1"/>
</dbReference>
<dbReference type="PANTHER" id="PTHR19384:SF17">
    <property type="entry name" value="NADPH--CYTOCHROME P450 REDUCTASE"/>
    <property type="match status" value="1"/>
</dbReference>
<dbReference type="SUPFAM" id="SSF63380">
    <property type="entry name" value="Riboflavin synthase domain-like"/>
    <property type="match status" value="1"/>
</dbReference>
<dbReference type="CDD" id="cd06200">
    <property type="entry name" value="SiR_like1"/>
    <property type="match status" value="1"/>
</dbReference>
<evidence type="ECO:0000259" key="5">
    <source>
        <dbReference type="PROSITE" id="PS50902"/>
    </source>
</evidence>
<proteinExistence type="predicted"/>
<dbReference type="GO" id="GO:0050660">
    <property type="term" value="F:flavin adenine dinucleotide binding"/>
    <property type="evidence" value="ECO:0007669"/>
    <property type="project" value="TreeGrafter"/>
</dbReference>
<feature type="domain" description="FAD-binding FR-type" evidence="6">
    <location>
        <begin position="211"/>
        <end position="332"/>
    </location>
</feature>
<dbReference type="EC" id="1.6.2.4" evidence="4"/>
<accession>A0A2G9CC12</accession>
<keyword evidence="1" id="KW-0285">Flavoprotein</keyword>
<organism evidence="7 8">
    <name type="scientific">Roseateles chitinivorans</name>
    <dbReference type="NCBI Taxonomy" id="2917965"/>
    <lineage>
        <taxon>Bacteria</taxon>
        <taxon>Pseudomonadati</taxon>
        <taxon>Pseudomonadota</taxon>
        <taxon>Betaproteobacteria</taxon>
        <taxon>Burkholderiales</taxon>
        <taxon>Sphaerotilaceae</taxon>
        <taxon>Roseateles</taxon>
    </lineage>
</organism>
<dbReference type="GO" id="GO:0005829">
    <property type="term" value="C:cytosol"/>
    <property type="evidence" value="ECO:0007669"/>
    <property type="project" value="TreeGrafter"/>
</dbReference>
<dbReference type="EMBL" id="PEOG01000014">
    <property type="protein sequence ID" value="PIM53961.1"/>
    <property type="molecule type" value="Genomic_DNA"/>
</dbReference>
<dbReference type="GO" id="GO:0010181">
    <property type="term" value="F:FMN binding"/>
    <property type="evidence" value="ECO:0007669"/>
    <property type="project" value="InterPro"/>
</dbReference>
<dbReference type="Proteomes" id="UP000231501">
    <property type="component" value="Unassembled WGS sequence"/>
</dbReference>
<evidence type="ECO:0000256" key="2">
    <source>
        <dbReference type="ARBA" id="ARBA00022643"/>
    </source>
</evidence>
<dbReference type="Pfam" id="PF00175">
    <property type="entry name" value="NAD_binding_1"/>
    <property type="match status" value="1"/>
</dbReference>
<dbReference type="OrthoDB" id="9816402at2"/>
<sequence>MAAILSRPAAALLLLALYLLMCAAVWWRHRRRRRQAAEESAALLPAADAGAPVLVLHASQTGQAEQIAWQTAKALHLAGMPVRVAALGEVDRDALRGARHALFIASTYGEGDAPDSAAPFARDLMAAEASDAAGGLDLSSLQVGVLALGDATYTHFCGFGRALDAWLRERGARSMFDRIEADRADEHALSQWRQRLSHLAGTADLAEWEAPVFTSWRLTQRRHLNPGSQGGPVFHLELVPADGSSLPVWEAGDLVQVSVAGEAADATDEDARRPREYTIASLPADGHVELMVRRTAREDGTPGLASGWLTQRLAIGGGVALRLRPHASFRIGTNTDRPLILVGNGTGLAGLRAHLKARSASRMNTGIGGAAPAWLLFGERQSAHDAHYRDEIEAWQRDGVLARVDWAFSRDQAERVHVQHLLAREAPRLREWIAEGAAIYVCGSLQGMAGAVDAVLRETLGEADVDGLIREGRYRRDVY</sequence>
<dbReference type="SUPFAM" id="SSF52343">
    <property type="entry name" value="Ferredoxin reductase-like, C-terminal NADP-linked domain"/>
    <property type="match status" value="1"/>
</dbReference>
<dbReference type="InterPro" id="IPR017938">
    <property type="entry name" value="Riboflavin_synthase-like_b-brl"/>
</dbReference>
<dbReference type="Gene3D" id="2.40.30.10">
    <property type="entry name" value="Translation factors"/>
    <property type="match status" value="1"/>
</dbReference>
<dbReference type="InterPro" id="IPR001094">
    <property type="entry name" value="Flavdoxin-like"/>
</dbReference>
<dbReference type="PROSITE" id="PS51384">
    <property type="entry name" value="FAD_FR"/>
    <property type="match status" value="1"/>
</dbReference>
<dbReference type="InterPro" id="IPR001709">
    <property type="entry name" value="Flavoprot_Pyr_Nucl_cyt_Rdtase"/>
</dbReference>
<dbReference type="InterPro" id="IPR029039">
    <property type="entry name" value="Flavoprotein-like_sf"/>
</dbReference>
<dbReference type="PRINTS" id="PR00371">
    <property type="entry name" value="FPNCR"/>
</dbReference>
<keyword evidence="3" id="KW-0249">Electron transport</keyword>
<dbReference type="RefSeq" id="WP_099860658.1">
    <property type="nucleotide sequence ID" value="NZ_PEOG01000014.1"/>
</dbReference>
<feature type="domain" description="Flavodoxin-like" evidence="5">
    <location>
        <begin position="53"/>
        <end position="197"/>
    </location>
</feature>
<keyword evidence="3" id="KW-0813">Transport</keyword>
<evidence type="ECO:0000256" key="4">
    <source>
        <dbReference type="ARBA" id="ARBA00023797"/>
    </source>
</evidence>
<dbReference type="InterPro" id="IPR008254">
    <property type="entry name" value="Flavodoxin/NO_synth"/>
</dbReference>
<dbReference type="Gene3D" id="3.40.50.360">
    <property type="match status" value="1"/>
</dbReference>
<dbReference type="Gene3D" id="3.40.50.80">
    <property type="entry name" value="Nucleotide-binding domain of ferredoxin-NADP reductase (FNR) module"/>
    <property type="match status" value="1"/>
</dbReference>
<dbReference type="InterPro" id="IPR039261">
    <property type="entry name" value="FNR_nucleotide-bd"/>
</dbReference>
<keyword evidence="2" id="KW-0288">FMN</keyword>
<dbReference type="InterPro" id="IPR017927">
    <property type="entry name" value="FAD-bd_FR_type"/>
</dbReference>
<dbReference type="Pfam" id="PF00258">
    <property type="entry name" value="Flavodoxin_1"/>
    <property type="match status" value="1"/>
</dbReference>
<protein>
    <recommendedName>
        <fullName evidence="4">NADPH--hemoprotein reductase</fullName>
        <ecNumber evidence="4">1.6.2.4</ecNumber>
    </recommendedName>
</protein>
<evidence type="ECO:0000259" key="6">
    <source>
        <dbReference type="PROSITE" id="PS51384"/>
    </source>
</evidence>
<evidence type="ECO:0000256" key="1">
    <source>
        <dbReference type="ARBA" id="ARBA00022630"/>
    </source>
</evidence>
<dbReference type="AlphaFoldDB" id="A0A2G9CC12"/>
<dbReference type="GO" id="GO:0003958">
    <property type="term" value="F:NADPH-hemoprotein reductase activity"/>
    <property type="evidence" value="ECO:0007669"/>
    <property type="project" value="UniProtKB-EC"/>
</dbReference>
<evidence type="ECO:0000313" key="7">
    <source>
        <dbReference type="EMBL" id="PIM53961.1"/>
    </source>
</evidence>
<reference evidence="7 8" key="1">
    <citation type="submission" date="2017-11" db="EMBL/GenBank/DDBJ databases">
        <title>Draft genome sequence of Mitsuaria sp. HWN-4.</title>
        <authorList>
            <person name="Gundlapally S.R."/>
        </authorList>
    </citation>
    <scope>NUCLEOTIDE SEQUENCE [LARGE SCALE GENOMIC DNA]</scope>
    <source>
        <strain evidence="7 8">HWN-4</strain>
    </source>
</reference>
<dbReference type="PRINTS" id="PR00369">
    <property type="entry name" value="FLAVODOXIN"/>
</dbReference>